<dbReference type="InterPro" id="IPR047200">
    <property type="entry name" value="MFS_YcaD-like"/>
</dbReference>
<feature type="transmembrane region" description="Helical" evidence="4">
    <location>
        <begin position="364"/>
        <end position="383"/>
    </location>
</feature>
<evidence type="ECO:0000256" key="2">
    <source>
        <dbReference type="ARBA" id="ARBA00022989"/>
    </source>
</evidence>
<dbReference type="AlphaFoldDB" id="A0A9J6RKW4"/>
<dbReference type="RefSeq" id="WP_258331495.1">
    <property type="nucleotide sequence ID" value="NZ_JAPTGG010000006.1"/>
</dbReference>
<dbReference type="EMBL" id="JAPTGG010000006">
    <property type="protein sequence ID" value="MCZ0865350.1"/>
    <property type="molecule type" value="Genomic_DNA"/>
</dbReference>
<feature type="transmembrane region" description="Helical" evidence="4">
    <location>
        <begin position="275"/>
        <end position="294"/>
    </location>
</feature>
<dbReference type="GO" id="GO:0005886">
    <property type="term" value="C:plasma membrane"/>
    <property type="evidence" value="ECO:0007669"/>
    <property type="project" value="TreeGrafter"/>
</dbReference>
<evidence type="ECO:0000313" key="5">
    <source>
        <dbReference type="EMBL" id="MCZ0865350.1"/>
    </source>
</evidence>
<dbReference type="PANTHER" id="PTHR23521:SF3">
    <property type="entry name" value="MFS TRANSPORTER"/>
    <property type="match status" value="1"/>
</dbReference>
<feature type="transmembrane region" description="Helical" evidence="4">
    <location>
        <begin position="332"/>
        <end position="352"/>
    </location>
</feature>
<name>A0A9J6RKW4_9GAMM</name>
<dbReference type="SUPFAM" id="SSF103473">
    <property type="entry name" value="MFS general substrate transporter"/>
    <property type="match status" value="1"/>
</dbReference>
<keyword evidence="2 4" id="KW-1133">Transmembrane helix</keyword>
<dbReference type="CDD" id="cd17477">
    <property type="entry name" value="MFS_YcaD_like"/>
    <property type="match status" value="1"/>
</dbReference>
<dbReference type="Pfam" id="PF07690">
    <property type="entry name" value="MFS_1"/>
    <property type="match status" value="2"/>
</dbReference>
<feature type="transmembrane region" description="Helical" evidence="4">
    <location>
        <begin position="169"/>
        <end position="188"/>
    </location>
</feature>
<accession>A0A9J6RKW4</accession>
<feature type="transmembrane region" description="Helical" evidence="4">
    <location>
        <begin position="52"/>
        <end position="70"/>
    </location>
</feature>
<dbReference type="Gene3D" id="1.20.1250.20">
    <property type="entry name" value="MFS general substrate transporter like domains"/>
    <property type="match status" value="2"/>
</dbReference>
<dbReference type="InterPro" id="IPR036259">
    <property type="entry name" value="MFS_trans_sf"/>
</dbReference>
<gene>
    <name evidence="5" type="ORF">O0V09_09070</name>
</gene>
<proteinExistence type="predicted"/>
<keyword evidence="3 4" id="KW-0472">Membrane</keyword>
<sequence>MYTSDSPINDKANYPRSLIAILISVMVVGTTISMSLQLLSLIMDARGYGTDIIGMHSAMTAVAILTVGPFVPKLMSRINSVILMYIGIAIIAVSLFSLAHSQDMFSWFFYRYFLGLGICLVWVISETCINALAEEHNRGRIMGLYGCFFAVGFALGPIILMLVGSEGLLPFYIGIAIVLVSAIPLYYLGQIEIDFAGHDNYGFWHIGRQSPVLYIIGFTAGFVEVSVYALLHIYGIHINLPVQDAMVMLSVFVIGSVVLQPVIGRCADKFSLRNVFLMVTLLCAAAALLLPFTIHNPWLLWPMVFVWGGVAIGIYTAGIIGIGHRFNGDELAAANSGFIMMYAGGTLLGPSISGYAMKWSDPQGFVWALALSSILCFCLVWWFRGGLGKKV</sequence>
<organism evidence="5 6">
    <name type="scientific">Dasania phycosphaerae</name>
    <dbReference type="NCBI Taxonomy" id="2950436"/>
    <lineage>
        <taxon>Bacteria</taxon>
        <taxon>Pseudomonadati</taxon>
        <taxon>Pseudomonadota</taxon>
        <taxon>Gammaproteobacteria</taxon>
        <taxon>Cellvibrionales</taxon>
        <taxon>Spongiibacteraceae</taxon>
        <taxon>Dasania</taxon>
    </lineage>
</organism>
<keyword evidence="6" id="KW-1185">Reference proteome</keyword>
<feature type="transmembrane region" description="Helical" evidence="4">
    <location>
        <begin position="212"/>
        <end position="233"/>
    </location>
</feature>
<comment type="caution">
    <text evidence="5">The sequence shown here is derived from an EMBL/GenBank/DDBJ whole genome shotgun (WGS) entry which is preliminary data.</text>
</comment>
<feature type="transmembrane region" description="Helical" evidence="4">
    <location>
        <begin position="18"/>
        <end position="40"/>
    </location>
</feature>
<keyword evidence="1 4" id="KW-0812">Transmembrane</keyword>
<dbReference type="PANTHER" id="PTHR23521">
    <property type="entry name" value="TRANSPORTER MFS SUPERFAMILY"/>
    <property type="match status" value="1"/>
</dbReference>
<evidence type="ECO:0000256" key="3">
    <source>
        <dbReference type="ARBA" id="ARBA00023136"/>
    </source>
</evidence>
<evidence type="ECO:0000256" key="1">
    <source>
        <dbReference type="ARBA" id="ARBA00022692"/>
    </source>
</evidence>
<evidence type="ECO:0000313" key="6">
    <source>
        <dbReference type="Proteomes" id="UP001069090"/>
    </source>
</evidence>
<feature type="transmembrane region" description="Helical" evidence="4">
    <location>
        <begin position="112"/>
        <end position="132"/>
    </location>
</feature>
<feature type="transmembrane region" description="Helical" evidence="4">
    <location>
        <begin position="300"/>
        <end position="320"/>
    </location>
</feature>
<reference evidence="5 6" key="1">
    <citation type="submission" date="2022-12" db="EMBL/GenBank/DDBJ databases">
        <title>Dasania phycosphaerae sp. nov., isolated from particulate material of the south coast of Korea.</title>
        <authorList>
            <person name="Jiang Y."/>
        </authorList>
    </citation>
    <scope>NUCLEOTIDE SEQUENCE [LARGE SCALE GENOMIC DNA]</scope>
    <source>
        <strain evidence="5 6">GY-19</strain>
    </source>
</reference>
<evidence type="ECO:0000256" key="4">
    <source>
        <dbReference type="SAM" id="Phobius"/>
    </source>
</evidence>
<protein>
    <submittedName>
        <fullName evidence="5">MFS transporter</fullName>
    </submittedName>
</protein>
<dbReference type="Proteomes" id="UP001069090">
    <property type="component" value="Unassembled WGS sequence"/>
</dbReference>
<feature type="transmembrane region" description="Helical" evidence="4">
    <location>
        <begin position="144"/>
        <end position="163"/>
    </location>
</feature>
<feature type="transmembrane region" description="Helical" evidence="4">
    <location>
        <begin position="82"/>
        <end position="100"/>
    </location>
</feature>
<feature type="transmembrane region" description="Helical" evidence="4">
    <location>
        <begin position="245"/>
        <end position="263"/>
    </location>
</feature>
<dbReference type="GO" id="GO:0022857">
    <property type="term" value="F:transmembrane transporter activity"/>
    <property type="evidence" value="ECO:0007669"/>
    <property type="project" value="InterPro"/>
</dbReference>
<dbReference type="InterPro" id="IPR011701">
    <property type="entry name" value="MFS"/>
</dbReference>